<keyword evidence="2" id="KW-1185">Reference proteome</keyword>
<dbReference type="Proteomes" id="UP000669133">
    <property type="component" value="Unassembled WGS sequence"/>
</dbReference>
<evidence type="ECO:0000313" key="2">
    <source>
        <dbReference type="Proteomes" id="UP000669133"/>
    </source>
</evidence>
<dbReference type="GeneID" id="93654272"/>
<comment type="caution">
    <text evidence="1">The sequence shown here is derived from an EMBL/GenBank/DDBJ whole genome shotgun (WGS) entry which is preliminary data.</text>
</comment>
<dbReference type="EMBL" id="JAEOAQ010000008">
    <property type="protein sequence ID" value="KAG5416913.1"/>
    <property type="molecule type" value="Genomic_DNA"/>
</dbReference>
<dbReference type="RefSeq" id="XP_067546029.1">
    <property type="nucleotide sequence ID" value="XM_067694842.1"/>
</dbReference>
<dbReference type="Pfam" id="PF21736">
    <property type="entry name" value="REC102"/>
    <property type="match status" value="1"/>
</dbReference>
<gene>
    <name evidence="1" type="ORF">I9W82_005643</name>
</gene>
<proteinExistence type="predicted"/>
<dbReference type="InterPro" id="IPR048920">
    <property type="entry name" value="REC102"/>
</dbReference>
<protein>
    <submittedName>
        <fullName evidence="1">Uncharacterized protein</fullName>
    </submittedName>
</protein>
<reference evidence="1 2" key="1">
    <citation type="submission" date="2020-12" db="EMBL/GenBank/DDBJ databases">
        <title>Effect of drift, selection, and recombination on the evolution of hybrid genomes in Candida yeast pathogens.</title>
        <authorList>
            <person name="Mixao V."/>
            <person name="Ksiezopolska E."/>
            <person name="Saus E."/>
            <person name="Boekhout T."/>
            <person name="Gacser A."/>
            <person name="Gabaldon T."/>
        </authorList>
    </citation>
    <scope>NUCLEOTIDE SEQUENCE [LARGE SCALE GENOMIC DNA]</scope>
    <source>
        <strain evidence="1 2">BP57</strain>
    </source>
</reference>
<name>A0A8H7ZDE3_9ASCO</name>
<organism evidence="1 2">
    <name type="scientific">Candida metapsilosis</name>
    <dbReference type="NCBI Taxonomy" id="273372"/>
    <lineage>
        <taxon>Eukaryota</taxon>
        <taxon>Fungi</taxon>
        <taxon>Dikarya</taxon>
        <taxon>Ascomycota</taxon>
        <taxon>Saccharomycotina</taxon>
        <taxon>Pichiomycetes</taxon>
        <taxon>Debaryomycetaceae</taxon>
        <taxon>Candida/Lodderomyces clade</taxon>
        <taxon>Candida</taxon>
    </lineage>
</organism>
<accession>A0A8H7ZDE3</accession>
<dbReference type="AlphaFoldDB" id="A0A8H7ZDE3"/>
<sequence length="291" mass="33945">MNQITDLHFESSTTRYIGYKHLDINVEATYDEEQLMGKIFPDSKLQLNFVLKINNEKIDQKVLELIGRKLETPWKEMDYSSKSNVTDDGVTLTNECLLTKDIKKEKLLTSFSIDISFFYPNDSLQLSSLLKVLNHIYSMLLLDWGFKVPLVFERFCRNDLKLHQQSRAFTASAIEDAEAAYLKQPAKKTENKTPTITPFKEIRIEKELKFKPINELSGYTVSSSREDIHNCLKHVEQFKKDLVSQAPIWDNSMEILRLHEKYIKKNISTYSPKEYVEHCEKQGIKCSRIAF</sequence>
<evidence type="ECO:0000313" key="1">
    <source>
        <dbReference type="EMBL" id="KAG5416913.1"/>
    </source>
</evidence>